<dbReference type="AlphaFoldDB" id="A0A2T3NMI5"/>
<dbReference type="PROSITE" id="PS00211">
    <property type="entry name" value="ABC_TRANSPORTER_1"/>
    <property type="match status" value="1"/>
</dbReference>
<dbReference type="CDD" id="cd03301">
    <property type="entry name" value="ABC_MalK_N"/>
    <property type="match status" value="1"/>
</dbReference>
<evidence type="ECO:0000256" key="4">
    <source>
        <dbReference type="ARBA" id="ARBA00022840"/>
    </source>
</evidence>
<dbReference type="Pfam" id="PF08402">
    <property type="entry name" value="TOBE_2"/>
    <property type="match status" value="1"/>
</dbReference>
<keyword evidence="3" id="KW-0547">Nucleotide-binding</keyword>
<evidence type="ECO:0000256" key="3">
    <source>
        <dbReference type="ARBA" id="ARBA00022741"/>
    </source>
</evidence>
<dbReference type="PANTHER" id="PTHR43875">
    <property type="entry name" value="MALTODEXTRIN IMPORT ATP-BINDING PROTEIN MSMX"/>
    <property type="match status" value="1"/>
</dbReference>
<keyword evidence="4 7" id="KW-0067">ATP-binding</keyword>
<dbReference type="InterPro" id="IPR013611">
    <property type="entry name" value="Transp-assoc_OB_typ2"/>
</dbReference>
<dbReference type="FunFam" id="3.40.50.300:FF:000042">
    <property type="entry name" value="Maltose/maltodextrin ABC transporter, ATP-binding protein"/>
    <property type="match status" value="1"/>
</dbReference>
<sequence>MSVELSHHNGEDITLRNISKSYGNSDVIDKLNITFKSGEFNVILGPSGCGKSTTMNMIAGLEGVTSGEIYIGQTDITHLEPKDRGCAMVFQNYALYPHMTVFDNIAYSLKIRRVPKHEIKKRVEAVAKMVSLTDYLDRLPSELSGGQRQRVAIGRAIVREPKVMLFDEPLSNLDAKLRHEMRMELTMLHNRLGATSIFVTHDQVEAMTLADKILILNQGKVEQFDTPKNIYQKPASTFVADFIGSPAMNLFAVHKVDGWYFDKAGNEVTKGHDLERAVLGVRPEGIAINPEGRIKGKLKYIEDMGAYQVLTLDVGHDQDFRINTTLGLELNVGEKVSFDILEENCHLFHPDTGRRIGE</sequence>
<dbReference type="Proteomes" id="UP000241346">
    <property type="component" value="Unassembled WGS sequence"/>
</dbReference>
<dbReference type="InterPro" id="IPR027417">
    <property type="entry name" value="P-loop_NTPase"/>
</dbReference>
<feature type="domain" description="ABC transporter" evidence="6">
    <location>
        <begin position="13"/>
        <end position="243"/>
    </location>
</feature>
<dbReference type="InterPro" id="IPR003593">
    <property type="entry name" value="AAA+_ATPase"/>
</dbReference>
<dbReference type="GO" id="GO:0005524">
    <property type="term" value="F:ATP binding"/>
    <property type="evidence" value="ECO:0007669"/>
    <property type="project" value="UniProtKB-KW"/>
</dbReference>
<keyword evidence="2" id="KW-1003">Cell membrane</keyword>
<keyword evidence="1" id="KW-0813">Transport</keyword>
<protein>
    <submittedName>
        <fullName evidence="7">sn-glycerol-3-phosphate ABC transporter ATP-binding protein UgpC</fullName>
    </submittedName>
</protein>
<dbReference type="GO" id="GO:0016887">
    <property type="term" value="F:ATP hydrolysis activity"/>
    <property type="evidence" value="ECO:0007669"/>
    <property type="project" value="InterPro"/>
</dbReference>
<dbReference type="NCBIfam" id="NF008653">
    <property type="entry name" value="PRK11650.1"/>
    <property type="match status" value="1"/>
</dbReference>
<evidence type="ECO:0000313" key="8">
    <source>
        <dbReference type="Proteomes" id="UP000241346"/>
    </source>
</evidence>
<dbReference type="Gene3D" id="2.40.50.140">
    <property type="entry name" value="Nucleic acid-binding proteins"/>
    <property type="match status" value="1"/>
</dbReference>
<evidence type="ECO:0000256" key="1">
    <source>
        <dbReference type="ARBA" id="ARBA00022448"/>
    </source>
</evidence>
<accession>A0A2T3NMI5</accession>
<dbReference type="Gene3D" id="3.40.50.300">
    <property type="entry name" value="P-loop containing nucleotide triphosphate hydrolases"/>
    <property type="match status" value="1"/>
</dbReference>
<dbReference type="EMBL" id="PYMB01000001">
    <property type="protein sequence ID" value="PSW16711.1"/>
    <property type="molecule type" value="Genomic_DNA"/>
</dbReference>
<dbReference type="PANTHER" id="PTHR43875:SF1">
    <property type="entry name" value="OSMOPROTECTIVE COMPOUNDS UPTAKE ATP-BINDING PROTEIN GGTA"/>
    <property type="match status" value="1"/>
</dbReference>
<dbReference type="GO" id="GO:0055052">
    <property type="term" value="C:ATP-binding cassette (ABC) transporter complex, substrate-binding subunit-containing"/>
    <property type="evidence" value="ECO:0007669"/>
    <property type="project" value="TreeGrafter"/>
</dbReference>
<evidence type="ECO:0000256" key="2">
    <source>
        <dbReference type="ARBA" id="ARBA00022475"/>
    </source>
</evidence>
<reference evidence="7 8" key="1">
    <citation type="submission" date="2018-03" db="EMBL/GenBank/DDBJ databases">
        <title>Whole genome sequencing of Histamine producing bacteria.</title>
        <authorList>
            <person name="Butler K."/>
        </authorList>
    </citation>
    <scope>NUCLEOTIDE SEQUENCE [LARGE SCALE GENOMIC DNA]</scope>
    <source>
        <strain evidence="7 8">DSM 19138</strain>
    </source>
</reference>
<organism evidence="7 8">
    <name type="scientific">Photobacterium rosenbergii</name>
    <dbReference type="NCBI Taxonomy" id="294936"/>
    <lineage>
        <taxon>Bacteria</taxon>
        <taxon>Pseudomonadati</taxon>
        <taxon>Pseudomonadota</taxon>
        <taxon>Gammaproteobacteria</taxon>
        <taxon>Vibrionales</taxon>
        <taxon>Vibrionaceae</taxon>
        <taxon>Photobacterium</taxon>
    </lineage>
</organism>
<evidence type="ECO:0000259" key="6">
    <source>
        <dbReference type="PROSITE" id="PS50893"/>
    </source>
</evidence>
<dbReference type="InterPro" id="IPR003439">
    <property type="entry name" value="ABC_transporter-like_ATP-bd"/>
</dbReference>
<dbReference type="InterPro" id="IPR015855">
    <property type="entry name" value="ABC_transpr_MalK-like"/>
</dbReference>
<dbReference type="PROSITE" id="PS50893">
    <property type="entry name" value="ABC_TRANSPORTER_2"/>
    <property type="match status" value="1"/>
</dbReference>
<evidence type="ECO:0000256" key="5">
    <source>
        <dbReference type="ARBA" id="ARBA00023136"/>
    </source>
</evidence>
<dbReference type="SUPFAM" id="SSF50331">
    <property type="entry name" value="MOP-like"/>
    <property type="match status" value="1"/>
</dbReference>
<dbReference type="GO" id="GO:0140359">
    <property type="term" value="F:ABC-type transporter activity"/>
    <property type="evidence" value="ECO:0007669"/>
    <property type="project" value="InterPro"/>
</dbReference>
<dbReference type="InterPro" id="IPR012340">
    <property type="entry name" value="NA-bd_OB-fold"/>
</dbReference>
<dbReference type="InterPro" id="IPR008995">
    <property type="entry name" value="Mo/tungstate-bd_C_term_dom"/>
</dbReference>
<dbReference type="InterPro" id="IPR047641">
    <property type="entry name" value="ABC_transpr_MalK/UgpC-like"/>
</dbReference>
<proteinExistence type="predicted"/>
<keyword evidence="5" id="KW-0472">Membrane</keyword>
<dbReference type="Gene3D" id="2.40.50.100">
    <property type="match status" value="1"/>
</dbReference>
<evidence type="ECO:0000313" key="7">
    <source>
        <dbReference type="EMBL" id="PSW16711.1"/>
    </source>
</evidence>
<dbReference type="OrthoDB" id="9802264at2"/>
<dbReference type="GO" id="GO:0008643">
    <property type="term" value="P:carbohydrate transport"/>
    <property type="evidence" value="ECO:0007669"/>
    <property type="project" value="InterPro"/>
</dbReference>
<gene>
    <name evidence="7" type="ORF">C9J01_06875</name>
</gene>
<dbReference type="Pfam" id="PF00005">
    <property type="entry name" value="ABC_tran"/>
    <property type="match status" value="1"/>
</dbReference>
<dbReference type="InterPro" id="IPR017871">
    <property type="entry name" value="ABC_transporter-like_CS"/>
</dbReference>
<dbReference type="SUPFAM" id="SSF52540">
    <property type="entry name" value="P-loop containing nucleoside triphosphate hydrolases"/>
    <property type="match status" value="1"/>
</dbReference>
<dbReference type="SMART" id="SM00382">
    <property type="entry name" value="AAA"/>
    <property type="match status" value="1"/>
</dbReference>
<name>A0A2T3NMI5_9GAMM</name>
<comment type="caution">
    <text evidence="7">The sequence shown here is derived from an EMBL/GenBank/DDBJ whole genome shotgun (WGS) entry which is preliminary data.</text>
</comment>
<dbReference type="RefSeq" id="WP_107297330.1">
    <property type="nucleotide sequence ID" value="NZ_PYMB01000001.1"/>
</dbReference>